<keyword evidence="4" id="KW-0472">Membrane</keyword>
<evidence type="ECO:0008006" key="9">
    <source>
        <dbReference type="Google" id="ProtNLM"/>
    </source>
</evidence>
<proteinExistence type="inferred from homology"/>
<evidence type="ECO:0000256" key="5">
    <source>
        <dbReference type="ARBA" id="ARBA00023237"/>
    </source>
</evidence>
<dbReference type="Pfam" id="PF06629">
    <property type="entry name" value="MipA"/>
    <property type="match status" value="1"/>
</dbReference>
<evidence type="ECO:0000256" key="6">
    <source>
        <dbReference type="SAM" id="SignalP"/>
    </source>
</evidence>
<evidence type="ECO:0000256" key="1">
    <source>
        <dbReference type="ARBA" id="ARBA00004442"/>
    </source>
</evidence>
<evidence type="ECO:0000256" key="2">
    <source>
        <dbReference type="ARBA" id="ARBA00005722"/>
    </source>
</evidence>
<dbReference type="Proteomes" id="UP000646152">
    <property type="component" value="Unassembled WGS sequence"/>
</dbReference>
<feature type="chain" id="PRO_5046655097" description="Structural protein MipA" evidence="6">
    <location>
        <begin position="23"/>
        <end position="252"/>
    </location>
</feature>
<sequence length="252" mass="27543">MSRSFIYSLAALAPMLAAPAMAQSPWSGTLGAAVMVTPDYLGSDDYTSRVLPDLNVKYGELFYLNLRDGLGWNLYQQQDWSLSPFIGYHLGRDNTGDLSGFEKIDAGLTGGVRLSYQPGAWNYSLKAETPLGGDVEGYKVTLRAGWRSEIAPNWYAGFGPSLIYSSKEWTQDMFDVSARDAARSGLSRYRADQGYWRLGLTGSMTYRFASDWSVTGLAGITQLSGDAKDSPIVSQVGDATQTLTGVVLSYHF</sequence>
<keyword evidence="8" id="KW-1185">Reference proteome</keyword>
<comment type="similarity">
    <text evidence="2">Belongs to the MipA/OmpV family.</text>
</comment>
<evidence type="ECO:0000256" key="3">
    <source>
        <dbReference type="ARBA" id="ARBA00022729"/>
    </source>
</evidence>
<comment type="subcellular location">
    <subcellularLocation>
        <location evidence="1">Cell outer membrane</location>
    </subcellularLocation>
</comment>
<dbReference type="RefSeq" id="WP_188629677.1">
    <property type="nucleotide sequence ID" value="NZ_BMKE01000012.1"/>
</dbReference>
<evidence type="ECO:0000313" key="8">
    <source>
        <dbReference type="Proteomes" id="UP000646152"/>
    </source>
</evidence>
<name>A0ABQ1IJL6_9GAMM</name>
<gene>
    <name evidence="7" type="ORF">GCM10011502_16910</name>
</gene>
<feature type="signal peptide" evidence="6">
    <location>
        <begin position="1"/>
        <end position="22"/>
    </location>
</feature>
<evidence type="ECO:0000256" key="4">
    <source>
        <dbReference type="ARBA" id="ARBA00023136"/>
    </source>
</evidence>
<keyword evidence="5" id="KW-0998">Cell outer membrane</keyword>
<evidence type="ECO:0000313" key="7">
    <source>
        <dbReference type="EMBL" id="GGB44224.1"/>
    </source>
</evidence>
<dbReference type="InterPro" id="IPR010583">
    <property type="entry name" value="MipA"/>
</dbReference>
<reference evidence="8" key="1">
    <citation type="journal article" date="2019" name="Int. J. Syst. Evol. Microbiol.">
        <title>The Global Catalogue of Microorganisms (GCM) 10K type strain sequencing project: providing services to taxonomists for standard genome sequencing and annotation.</title>
        <authorList>
            <consortium name="The Broad Institute Genomics Platform"/>
            <consortium name="The Broad Institute Genome Sequencing Center for Infectious Disease"/>
            <person name="Wu L."/>
            <person name="Ma J."/>
        </authorList>
    </citation>
    <scope>NUCLEOTIDE SEQUENCE [LARGE SCALE GENOMIC DNA]</scope>
    <source>
        <strain evidence="8">CGMCC 1.15923</strain>
    </source>
</reference>
<protein>
    <recommendedName>
        <fullName evidence="9">Structural protein MipA</fullName>
    </recommendedName>
</protein>
<comment type="caution">
    <text evidence="7">The sequence shown here is derived from an EMBL/GenBank/DDBJ whole genome shotgun (WGS) entry which is preliminary data.</text>
</comment>
<keyword evidence="3 6" id="KW-0732">Signal</keyword>
<dbReference type="EMBL" id="BMKE01000012">
    <property type="protein sequence ID" value="GGB44224.1"/>
    <property type="molecule type" value="Genomic_DNA"/>
</dbReference>
<dbReference type="PANTHER" id="PTHR38776">
    <property type="entry name" value="MLTA-INTERACTING PROTEIN-RELATED"/>
    <property type="match status" value="1"/>
</dbReference>
<accession>A0ABQ1IJL6</accession>
<dbReference type="PANTHER" id="PTHR38776:SF1">
    <property type="entry name" value="MLTA-INTERACTING PROTEIN-RELATED"/>
    <property type="match status" value="1"/>
</dbReference>
<organism evidence="7 8">
    <name type="scientific">Oceanisphaera marina</name>
    <dbReference type="NCBI Taxonomy" id="2017550"/>
    <lineage>
        <taxon>Bacteria</taxon>
        <taxon>Pseudomonadati</taxon>
        <taxon>Pseudomonadota</taxon>
        <taxon>Gammaproteobacteria</taxon>
        <taxon>Aeromonadales</taxon>
        <taxon>Aeromonadaceae</taxon>
        <taxon>Oceanisphaera</taxon>
    </lineage>
</organism>